<dbReference type="RefSeq" id="WP_282911594.1">
    <property type="nucleotide sequence ID" value="NZ_JAGRPV010000001.1"/>
</dbReference>
<comment type="caution">
    <text evidence="1">The sequence shown here is derived from an EMBL/GenBank/DDBJ whole genome shotgun (WGS) entry which is preliminary data.</text>
</comment>
<dbReference type="Gene3D" id="3.40.50.720">
    <property type="entry name" value="NAD(P)-binding Rossmann-like Domain"/>
    <property type="match status" value="1"/>
</dbReference>
<dbReference type="PRINTS" id="PR00081">
    <property type="entry name" value="GDHRDH"/>
</dbReference>
<dbReference type="InterPro" id="IPR002347">
    <property type="entry name" value="SDR_fam"/>
</dbReference>
<dbReference type="PANTHER" id="PTHR43431">
    <property type="entry name" value="OXIDOREDUCTASE, SHORT CHAIN DEHYDROGENASE/REDUCTASE FAMILY (AFU_ORTHOLOGUE AFUA_5G14000)"/>
    <property type="match status" value="1"/>
</dbReference>
<protein>
    <submittedName>
        <fullName evidence="1">SDR family NAD(P)-dependent oxidoreductase</fullName>
    </submittedName>
</protein>
<reference evidence="1" key="1">
    <citation type="submission" date="2023-04" db="EMBL/GenBank/DDBJ databases">
        <title>Comparative genomic analysis of Cohnella hashimotonis sp. nov., isolated from the International Space Station.</title>
        <authorList>
            <person name="Venkateswaran K."/>
            <person name="Simpson A."/>
        </authorList>
    </citation>
    <scope>NUCLEOTIDE SEQUENCE</scope>
    <source>
        <strain evidence="1">F6_2S_P_1</strain>
    </source>
</reference>
<dbReference type="Proteomes" id="UP001161691">
    <property type="component" value="Unassembled WGS sequence"/>
</dbReference>
<sequence length="218" mass="22874">MSKPLLVVVGAGAGVSASVARKFGSEGFKVALIARRKASLEALAEELTGQGIETFAVEADASVPASVEEAFGRIRTSFGEPSALLYNAAAITRSSLSDLDEQRLIDDFKVNVVGALTSVKQVVPSFVARKHGTILITGGGLALSPNPAYASLSIGKAGVRSLAFALAEELAPQGIFVGTVTIAGYVSKGTFYDPDRIAESYWKLHAQRDQVEIVFAEN</sequence>
<proteinExistence type="predicted"/>
<accession>A0ABT6TPY8</accession>
<keyword evidence="2" id="KW-1185">Reference proteome</keyword>
<dbReference type="Pfam" id="PF00106">
    <property type="entry name" value="adh_short"/>
    <property type="match status" value="1"/>
</dbReference>
<name>A0ABT6TPY8_9BACL</name>
<organism evidence="1 2">
    <name type="scientific">Cohnella hashimotonis</name>
    <dbReference type="NCBI Taxonomy" id="2826895"/>
    <lineage>
        <taxon>Bacteria</taxon>
        <taxon>Bacillati</taxon>
        <taxon>Bacillota</taxon>
        <taxon>Bacilli</taxon>
        <taxon>Bacillales</taxon>
        <taxon>Paenibacillaceae</taxon>
        <taxon>Cohnella</taxon>
    </lineage>
</organism>
<evidence type="ECO:0000313" key="1">
    <source>
        <dbReference type="EMBL" id="MDI4648919.1"/>
    </source>
</evidence>
<dbReference type="PANTHER" id="PTHR43431:SF1">
    <property type="entry name" value="OS08G0476300 PROTEIN"/>
    <property type="match status" value="1"/>
</dbReference>
<dbReference type="EMBL" id="JAGRPV010000001">
    <property type="protein sequence ID" value="MDI4648919.1"/>
    <property type="molecule type" value="Genomic_DNA"/>
</dbReference>
<gene>
    <name evidence="1" type="ORF">KB449_28540</name>
</gene>
<dbReference type="InterPro" id="IPR036291">
    <property type="entry name" value="NAD(P)-bd_dom_sf"/>
</dbReference>
<evidence type="ECO:0000313" key="2">
    <source>
        <dbReference type="Proteomes" id="UP001161691"/>
    </source>
</evidence>
<dbReference type="SUPFAM" id="SSF51735">
    <property type="entry name" value="NAD(P)-binding Rossmann-fold domains"/>
    <property type="match status" value="1"/>
</dbReference>